<keyword evidence="5 11" id="KW-0547">Nucleotide-binding</keyword>
<evidence type="ECO:0000256" key="3">
    <source>
        <dbReference type="ARBA" id="ARBA00022679"/>
    </source>
</evidence>
<evidence type="ECO:0000256" key="6">
    <source>
        <dbReference type="ARBA" id="ARBA00022777"/>
    </source>
</evidence>
<reference evidence="16 18" key="1">
    <citation type="submission" date="2016-02" db="EMBL/GenBank/DDBJ databases">
        <title>Species-wide whole genome sequencing reveals diversity, host range in Lonsdalea quercina.</title>
        <authorList>
            <person name="Li Y."/>
        </authorList>
    </citation>
    <scope>NUCLEOTIDE SEQUENCE [LARGE SCALE GENOMIC DNA]</scope>
    <source>
        <strain evidence="16 18">CFCC 12721</strain>
    </source>
</reference>
<dbReference type="GO" id="GO:0006012">
    <property type="term" value="P:galactose metabolic process"/>
    <property type="evidence" value="ECO:0007669"/>
    <property type="project" value="UniProtKB-UniRule"/>
</dbReference>
<keyword evidence="8 11" id="KW-0460">Magnesium</keyword>
<comment type="catalytic activity">
    <reaction evidence="11">
        <text>alpha-D-galactose + ATP = alpha-D-galactose 1-phosphate + ADP + H(+)</text>
        <dbReference type="Rhea" id="RHEA:13553"/>
        <dbReference type="ChEBI" id="CHEBI:15378"/>
        <dbReference type="ChEBI" id="CHEBI:28061"/>
        <dbReference type="ChEBI" id="CHEBI:30616"/>
        <dbReference type="ChEBI" id="CHEBI:58336"/>
        <dbReference type="ChEBI" id="CHEBI:456216"/>
        <dbReference type="EC" id="2.7.1.6"/>
    </reaction>
</comment>
<dbReference type="Pfam" id="PF00288">
    <property type="entry name" value="GHMP_kinases_N"/>
    <property type="match status" value="1"/>
</dbReference>
<dbReference type="AlphaFoldDB" id="A0A3N0UK70"/>
<feature type="binding site" evidence="11">
    <location>
        <begin position="129"/>
        <end position="135"/>
    </location>
    <ligand>
        <name>ATP</name>
        <dbReference type="ChEBI" id="CHEBI:30616"/>
    </ligand>
</feature>
<dbReference type="Gene3D" id="3.30.70.890">
    <property type="entry name" value="GHMP kinase, C-terminal domain"/>
    <property type="match status" value="1"/>
</dbReference>
<dbReference type="PIRSF" id="PIRSF000530">
    <property type="entry name" value="Galactokinase"/>
    <property type="match status" value="1"/>
</dbReference>
<dbReference type="InterPro" id="IPR006204">
    <property type="entry name" value="GHMP_kinase_N_dom"/>
</dbReference>
<dbReference type="InterPro" id="IPR013750">
    <property type="entry name" value="GHMP_kinase_C_dom"/>
</dbReference>
<feature type="binding site" evidence="11">
    <location>
        <position position="167"/>
    </location>
    <ligand>
        <name>Mg(2+)</name>
        <dbReference type="ChEBI" id="CHEBI:18420"/>
    </ligand>
</feature>
<dbReference type="STRING" id="1172565.AU508_03120"/>
<dbReference type="PROSITE" id="PS00627">
    <property type="entry name" value="GHMP_KINASES_ATP"/>
    <property type="match status" value="1"/>
</dbReference>
<reference evidence="17 19" key="2">
    <citation type="submission" date="2018-10" db="EMBL/GenBank/DDBJ databases">
        <title>New species genome.</title>
        <authorList>
            <person name="Li Y."/>
        </authorList>
    </citation>
    <scope>NUCLEOTIDE SEQUENCE [LARGE SCALE GENOMIC DNA]</scope>
    <source>
        <strain evidence="17 19">L6_4B</strain>
    </source>
</reference>
<evidence type="ECO:0000256" key="9">
    <source>
        <dbReference type="ARBA" id="ARBA00023144"/>
    </source>
</evidence>
<dbReference type="Gene3D" id="3.30.230.10">
    <property type="match status" value="1"/>
</dbReference>
<evidence type="ECO:0000256" key="12">
    <source>
        <dbReference type="NCBIfam" id="TIGR00131"/>
    </source>
</evidence>
<evidence type="ECO:0000256" key="1">
    <source>
        <dbReference type="ARBA" id="ARBA00006566"/>
    </source>
</evidence>
<dbReference type="Proteomes" id="UP000250186">
    <property type="component" value="Unassembled WGS sequence"/>
</dbReference>
<evidence type="ECO:0000256" key="5">
    <source>
        <dbReference type="ARBA" id="ARBA00022741"/>
    </source>
</evidence>
<keyword evidence="3 11" id="KW-0808">Transferase</keyword>
<dbReference type="InterPro" id="IPR006206">
    <property type="entry name" value="Mevalonate/galactokinase"/>
</dbReference>
<evidence type="ECO:0000313" key="19">
    <source>
        <dbReference type="Proteomes" id="UP000274511"/>
    </source>
</evidence>
<feature type="domain" description="GHMP kinase N-terminal" evidence="13">
    <location>
        <begin position="99"/>
        <end position="186"/>
    </location>
</feature>
<evidence type="ECO:0000259" key="15">
    <source>
        <dbReference type="Pfam" id="PF10509"/>
    </source>
</evidence>
<dbReference type="RefSeq" id="WP_085688816.1">
    <property type="nucleotide sequence ID" value="NZ_CP065534.1"/>
</dbReference>
<dbReference type="PANTHER" id="PTHR10457:SF7">
    <property type="entry name" value="GALACTOKINASE-RELATED"/>
    <property type="match status" value="1"/>
</dbReference>
<feature type="domain" description="GHMP kinase C-terminal" evidence="14">
    <location>
        <begin position="283"/>
        <end position="349"/>
    </location>
</feature>
<keyword evidence="18" id="KW-1185">Reference proteome</keyword>
<organism evidence="17 19">
    <name type="scientific">Lonsdalea populi</name>
    <dbReference type="NCBI Taxonomy" id="1172565"/>
    <lineage>
        <taxon>Bacteria</taxon>
        <taxon>Pseudomonadati</taxon>
        <taxon>Pseudomonadota</taxon>
        <taxon>Gammaproteobacteria</taxon>
        <taxon>Enterobacterales</taxon>
        <taxon>Pectobacteriaceae</taxon>
        <taxon>Lonsdalea</taxon>
    </lineage>
</organism>
<dbReference type="FunFam" id="3.30.230.10:FF:000017">
    <property type="entry name" value="Galactokinase"/>
    <property type="match status" value="1"/>
</dbReference>
<gene>
    <name evidence="11" type="primary">galK</name>
    <name evidence="16" type="ORF">AU492_12605</name>
    <name evidence="17" type="ORF">EC392_05805</name>
</gene>
<evidence type="ECO:0000313" key="17">
    <source>
        <dbReference type="EMBL" id="ROH82941.1"/>
    </source>
</evidence>
<dbReference type="InterPro" id="IPR022963">
    <property type="entry name" value="Galactokinase_bac"/>
</dbReference>
<keyword evidence="2 11" id="KW-0963">Cytoplasm</keyword>
<dbReference type="Pfam" id="PF10509">
    <property type="entry name" value="GalKase_gal_bdg"/>
    <property type="match status" value="1"/>
</dbReference>
<feature type="active site" description="Proton acceptor" evidence="11">
    <location>
        <position position="179"/>
    </location>
</feature>
<keyword evidence="10 11" id="KW-0119">Carbohydrate metabolism</keyword>
<sequence length="388" mass="41762">MTTPITQLKTTAGAVFQQAFGYAPAAFVQAPGRVNLLGEHTDYNEGFVLPCAIDYQTVIAARPRHDGRVRVVATNYDRQRDEFDLAQDIVPHPTFGWANYVRGTVKCLRLRGVNLTGMDMAIVGNVPTGAGLSSSASLEVAIGQTFKALNRLTLSQLELALNGQQAENAFVGCSCGIMDQYISAQGRAGHALLIDCRSLDHSLVKMPAGIAVMIVHSNVHRGLVDSEYNLRRQQCEIAARHFGVTALRDVSLERFEQERTGLDDLAARRARHVITENARTLSAAEALTAGDMSRLSGLMSQSHLSMRDDFEITVPPVDALAKLIQDEVGDRGGARMTGGGFGGCVVALVPVAMTQNIGAAIEREYPRLTGLQPTLYISQPSDGASLLA</sequence>
<protein>
    <recommendedName>
        <fullName evidence="11 12">Galactokinase</fullName>
        <ecNumber evidence="11 12">2.7.1.6</ecNumber>
    </recommendedName>
    <alternativeName>
        <fullName evidence="11">Galactose kinase</fullName>
    </alternativeName>
</protein>
<dbReference type="GeneID" id="61120860"/>
<keyword evidence="9 11" id="KW-0299">Galactose metabolism</keyword>
<dbReference type="GO" id="GO:0000287">
    <property type="term" value="F:magnesium ion binding"/>
    <property type="evidence" value="ECO:0007669"/>
    <property type="project" value="UniProtKB-UniRule"/>
</dbReference>
<accession>A0A3N0UK70</accession>
<dbReference type="Pfam" id="PF08544">
    <property type="entry name" value="GHMP_kinases_C"/>
    <property type="match status" value="1"/>
</dbReference>
<dbReference type="PRINTS" id="PR00473">
    <property type="entry name" value="GALCTOKINASE"/>
</dbReference>
<dbReference type="EMBL" id="LUSW01000029">
    <property type="protein sequence ID" value="RAT32354.1"/>
    <property type="molecule type" value="Genomic_DNA"/>
</dbReference>
<keyword evidence="7 11" id="KW-0067">ATP-binding</keyword>
<dbReference type="SUPFAM" id="SSF55060">
    <property type="entry name" value="GHMP Kinase, C-terminal domain"/>
    <property type="match status" value="1"/>
</dbReference>
<evidence type="ECO:0000256" key="10">
    <source>
        <dbReference type="ARBA" id="ARBA00023277"/>
    </source>
</evidence>
<comment type="pathway">
    <text evidence="11">Carbohydrate metabolism; galactose metabolism.</text>
</comment>
<feature type="site" description="Transition state stabilizer" evidence="11">
    <location>
        <position position="33"/>
    </location>
</feature>
<evidence type="ECO:0000259" key="14">
    <source>
        <dbReference type="Pfam" id="PF08544"/>
    </source>
</evidence>
<evidence type="ECO:0000256" key="11">
    <source>
        <dbReference type="HAMAP-Rule" id="MF_00246"/>
    </source>
</evidence>
<dbReference type="FunFam" id="3.30.70.890:FF:000001">
    <property type="entry name" value="Galactokinase"/>
    <property type="match status" value="1"/>
</dbReference>
<dbReference type="GO" id="GO:0005829">
    <property type="term" value="C:cytosol"/>
    <property type="evidence" value="ECO:0007669"/>
    <property type="project" value="TreeGrafter"/>
</dbReference>
<dbReference type="SUPFAM" id="SSF54211">
    <property type="entry name" value="Ribosomal protein S5 domain 2-like"/>
    <property type="match status" value="1"/>
</dbReference>
<dbReference type="HAMAP" id="MF_00246">
    <property type="entry name" value="Galactokinase"/>
    <property type="match status" value="1"/>
</dbReference>
<dbReference type="GO" id="GO:0005524">
    <property type="term" value="F:ATP binding"/>
    <property type="evidence" value="ECO:0007669"/>
    <property type="project" value="UniProtKB-UniRule"/>
</dbReference>
<dbReference type="InterPro" id="IPR036554">
    <property type="entry name" value="GHMP_kinase_C_sf"/>
</dbReference>
<dbReference type="PRINTS" id="PR00959">
    <property type="entry name" value="MEVGALKINASE"/>
</dbReference>
<evidence type="ECO:0000256" key="2">
    <source>
        <dbReference type="ARBA" id="ARBA00022490"/>
    </source>
</evidence>
<feature type="binding site" evidence="11">
    <location>
        <begin position="39"/>
        <end position="42"/>
    </location>
    <ligand>
        <name>substrate</name>
    </ligand>
</feature>
<comment type="similarity">
    <text evidence="1 11">Belongs to the GHMP kinase family. GalK subfamily.</text>
</comment>
<comment type="subcellular location">
    <subcellularLocation>
        <location evidence="11">Cytoplasm</location>
    </subcellularLocation>
</comment>
<evidence type="ECO:0000259" key="13">
    <source>
        <dbReference type="Pfam" id="PF00288"/>
    </source>
</evidence>
<comment type="caution">
    <text evidence="17">The sequence shown here is derived from an EMBL/GenBank/DDBJ whole genome shotgun (WGS) entry which is preliminary data.</text>
</comment>
<name>A0A3N0UK70_9GAMM</name>
<dbReference type="InterPro" id="IPR014721">
    <property type="entry name" value="Ribsml_uS5_D2-typ_fold_subgr"/>
</dbReference>
<dbReference type="PANTHER" id="PTHR10457">
    <property type="entry name" value="MEVALONATE KINASE/GALACTOKINASE"/>
    <property type="match status" value="1"/>
</dbReference>
<evidence type="ECO:0000256" key="7">
    <source>
        <dbReference type="ARBA" id="ARBA00022840"/>
    </source>
</evidence>
<dbReference type="InterPro" id="IPR006203">
    <property type="entry name" value="GHMP_knse_ATP-bd_CS"/>
</dbReference>
<comment type="function">
    <text evidence="11">Catalyzes the transfer of the gamma-phosphate of ATP to D-galactose to form alpha-D-galactose-1-phosphate (Gal-1-P).</text>
</comment>
<evidence type="ECO:0000256" key="4">
    <source>
        <dbReference type="ARBA" id="ARBA00022723"/>
    </source>
</evidence>
<dbReference type="NCBIfam" id="TIGR00131">
    <property type="entry name" value="gal_kin"/>
    <property type="match status" value="1"/>
</dbReference>
<proteinExistence type="inferred from homology"/>
<evidence type="ECO:0000256" key="8">
    <source>
        <dbReference type="ARBA" id="ARBA00022842"/>
    </source>
</evidence>
<dbReference type="EC" id="2.7.1.6" evidence="11 12"/>
<feature type="binding site" evidence="11">
    <location>
        <position position="135"/>
    </location>
    <ligand>
        <name>Mg(2+)</name>
        <dbReference type="ChEBI" id="CHEBI:18420"/>
    </ligand>
</feature>
<dbReference type="NCBIfam" id="NF003472">
    <property type="entry name" value="PRK05101.1"/>
    <property type="match status" value="1"/>
</dbReference>
<comment type="caution">
    <text evidence="11">Lacks conserved residue(s) required for the propagation of feature annotation.</text>
</comment>
<keyword evidence="6 11" id="KW-0418">Kinase</keyword>
<dbReference type="EMBL" id="RJUJ01000004">
    <property type="protein sequence ID" value="ROH82941.1"/>
    <property type="molecule type" value="Genomic_DNA"/>
</dbReference>
<evidence type="ECO:0000313" key="16">
    <source>
        <dbReference type="EMBL" id="RAT32354.1"/>
    </source>
</evidence>
<feature type="domain" description="Galactokinase N-terminal" evidence="15">
    <location>
        <begin position="15"/>
        <end position="63"/>
    </location>
</feature>
<evidence type="ECO:0000313" key="18">
    <source>
        <dbReference type="Proteomes" id="UP000250186"/>
    </source>
</evidence>
<dbReference type="Proteomes" id="UP000274511">
    <property type="component" value="Unassembled WGS sequence"/>
</dbReference>
<dbReference type="InterPro" id="IPR019539">
    <property type="entry name" value="GalKase_N"/>
</dbReference>
<dbReference type="UniPathway" id="UPA00214"/>
<keyword evidence="4 11" id="KW-0479">Metal-binding</keyword>
<dbReference type="GO" id="GO:0004335">
    <property type="term" value="F:galactokinase activity"/>
    <property type="evidence" value="ECO:0007669"/>
    <property type="project" value="UniProtKB-UniRule"/>
</dbReference>
<dbReference type="InterPro" id="IPR000705">
    <property type="entry name" value="Galactokinase"/>
</dbReference>
<feature type="binding site" evidence="11">
    <location>
        <position position="228"/>
    </location>
    <ligand>
        <name>substrate</name>
    </ligand>
</feature>
<dbReference type="InterPro" id="IPR020568">
    <property type="entry name" value="Ribosomal_Su5_D2-typ_SF"/>
</dbReference>